<evidence type="ECO:0000256" key="1">
    <source>
        <dbReference type="SAM" id="MobiDB-lite"/>
    </source>
</evidence>
<dbReference type="EMBL" id="JAAMPI010002011">
    <property type="protein sequence ID" value="KAF4620131.1"/>
    <property type="molecule type" value="Genomic_DNA"/>
</dbReference>
<proteinExistence type="predicted"/>
<keyword evidence="2" id="KW-1133">Transmembrane helix</keyword>
<keyword evidence="4" id="KW-1185">Reference proteome</keyword>
<dbReference type="OrthoDB" id="5378430at2759"/>
<evidence type="ECO:0000313" key="4">
    <source>
        <dbReference type="Proteomes" id="UP000566819"/>
    </source>
</evidence>
<feature type="region of interest" description="Disordered" evidence="1">
    <location>
        <begin position="1"/>
        <end position="33"/>
    </location>
</feature>
<feature type="transmembrane region" description="Helical" evidence="2">
    <location>
        <begin position="83"/>
        <end position="103"/>
    </location>
</feature>
<feature type="compositionally biased region" description="Basic and acidic residues" evidence="1">
    <location>
        <begin position="19"/>
        <end position="33"/>
    </location>
</feature>
<organism evidence="3 4">
    <name type="scientific">Cudoniella acicularis</name>
    <dbReference type="NCBI Taxonomy" id="354080"/>
    <lineage>
        <taxon>Eukaryota</taxon>
        <taxon>Fungi</taxon>
        <taxon>Dikarya</taxon>
        <taxon>Ascomycota</taxon>
        <taxon>Pezizomycotina</taxon>
        <taxon>Leotiomycetes</taxon>
        <taxon>Helotiales</taxon>
        <taxon>Tricladiaceae</taxon>
        <taxon>Cudoniella</taxon>
    </lineage>
</organism>
<protein>
    <submittedName>
        <fullName evidence="3">Uncharacterized protein</fullName>
    </submittedName>
</protein>
<evidence type="ECO:0000313" key="3">
    <source>
        <dbReference type="EMBL" id="KAF4620131.1"/>
    </source>
</evidence>
<name>A0A8H4QZQ5_9HELO</name>
<evidence type="ECO:0000256" key="2">
    <source>
        <dbReference type="SAM" id="Phobius"/>
    </source>
</evidence>
<keyword evidence="2" id="KW-0812">Transmembrane</keyword>
<keyword evidence="2" id="KW-0472">Membrane</keyword>
<reference evidence="3 4" key="1">
    <citation type="submission" date="2020-03" db="EMBL/GenBank/DDBJ databases">
        <title>Draft Genome Sequence of Cudoniella acicularis.</title>
        <authorList>
            <person name="Buettner E."/>
            <person name="Kellner H."/>
        </authorList>
    </citation>
    <scope>NUCLEOTIDE SEQUENCE [LARGE SCALE GENOMIC DNA]</scope>
    <source>
        <strain evidence="3 4">DSM 108380</strain>
    </source>
</reference>
<gene>
    <name evidence="3" type="ORF">G7Y89_g14692</name>
</gene>
<dbReference type="AlphaFoldDB" id="A0A8H4QZQ5"/>
<comment type="caution">
    <text evidence="3">The sequence shown here is derived from an EMBL/GenBank/DDBJ whole genome shotgun (WGS) entry which is preliminary data.</text>
</comment>
<feature type="transmembrane region" description="Helical" evidence="2">
    <location>
        <begin position="516"/>
        <end position="538"/>
    </location>
</feature>
<feature type="transmembrane region" description="Helical" evidence="2">
    <location>
        <begin position="41"/>
        <end position="63"/>
    </location>
</feature>
<accession>A0A8H4QZQ5</accession>
<sequence>MAEKQDLQIESAPLNASAAKDEDHPHEHAPEKSRIPAATKAWLLLFIHAGICVALALCVAFAINGYEAIDPSAPHQSHKGLVLSVSDITTLVSAALVIVKLFVSSWSTLMVWACGHFLLNKAKNSARPDQVSFMMRWKLPPWFLEPLKLSATSHNWVISVGLLLVLVQAFISPILSGSVNWKTSAVPSDNVTNVFSFDPTADFGGWYWYNAQGQFDKRSYLREAAGFASLVWADSSTVSANGSSLTGNGCRSVVNDNGLPVNSTLAGAIVPCIKVHSIDWYTSESDVSEVQSDLIATTAGSGNLSVVNDAPYTYYHPGASVVFDPQLLRTIQNGTVTPEPTLWLGNGPAGVKTIGLMMTRQTTTSPSCTNLNSTPFGDINTLGYYLLPGENTGNQNCYLVGTINFTAGVTTSKISNYIAPRVVEDQTPLDQVVFDPNPWVQEAIWLLPDLMTMISVMNSSQLPTYNNIDGYVEILLRQAYLSAWDMLHNSFDMTGPVYQAIPVEPRLKADVSFVRVYAWLALCLLMPASGVLLLTQVLKSDDLVMPKELNKENKEEAKDELLGLAKDEVLDIVKGVGKELATDLLKN</sequence>
<dbReference type="Proteomes" id="UP000566819">
    <property type="component" value="Unassembled WGS sequence"/>
</dbReference>